<dbReference type="PRINTS" id="PR00455">
    <property type="entry name" value="HTHTETR"/>
</dbReference>
<comment type="caution">
    <text evidence="6">The sequence shown here is derived from an EMBL/GenBank/DDBJ whole genome shotgun (WGS) entry which is preliminary data.</text>
</comment>
<dbReference type="InterPro" id="IPR036271">
    <property type="entry name" value="Tet_transcr_reg_TetR-rel_C_sf"/>
</dbReference>
<dbReference type="EMBL" id="BAAANY010000020">
    <property type="protein sequence ID" value="GAA1697099.1"/>
    <property type="molecule type" value="Genomic_DNA"/>
</dbReference>
<dbReference type="Proteomes" id="UP001500618">
    <property type="component" value="Unassembled WGS sequence"/>
</dbReference>
<name>A0ABN2I1M7_9ACTN</name>
<dbReference type="PROSITE" id="PS50977">
    <property type="entry name" value="HTH_TETR_2"/>
    <property type="match status" value="1"/>
</dbReference>
<accession>A0ABN2I1M7</accession>
<evidence type="ECO:0000313" key="7">
    <source>
        <dbReference type="Proteomes" id="UP001500618"/>
    </source>
</evidence>
<evidence type="ECO:0000256" key="4">
    <source>
        <dbReference type="PROSITE-ProRule" id="PRU00335"/>
    </source>
</evidence>
<evidence type="ECO:0000313" key="6">
    <source>
        <dbReference type="EMBL" id="GAA1697099.1"/>
    </source>
</evidence>
<evidence type="ECO:0000259" key="5">
    <source>
        <dbReference type="PROSITE" id="PS50977"/>
    </source>
</evidence>
<dbReference type="Gene3D" id="1.10.357.10">
    <property type="entry name" value="Tetracycline Repressor, domain 2"/>
    <property type="match status" value="1"/>
</dbReference>
<sequence>MAPGTRDALIEAAAHLLDQGGVDAVTLREVGRRVGVSHNAPYKHFASKEALLAAVAARELARRSAVLAGASGPPEAVLREATHAYVEWASRYPARFRLVFGPWTIESNELAAAAETTQAALVGLVAATQRAGALPAGDPVRLASLIRSLAHGAADLAAAGHLAAGGKGNASPRQLVDDLFGYLRGAATEPGRPG</sequence>
<dbReference type="PANTHER" id="PTHR30055">
    <property type="entry name" value="HTH-TYPE TRANSCRIPTIONAL REGULATOR RUTR"/>
    <property type="match status" value="1"/>
</dbReference>
<reference evidence="6 7" key="1">
    <citation type="journal article" date="2019" name="Int. J. Syst. Evol. Microbiol.">
        <title>The Global Catalogue of Microorganisms (GCM) 10K type strain sequencing project: providing services to taxonomists for standard genome sequencing and annotation.</title>
        <authorList>
            <consortium name="The Broad Institute Genomics Platform"/>
            <consortium name="The Broad Institute Genome Sequencing Center for Infectious Disease"/>
            <person name="Wu L."/>
            <person name="Ma J."/>
        </authorList>
    </citation>
    <scope>NUCLEOTIDE SEQUENCE [LARGE SCALE GENOMIC DNA]</scope>
    <source>
        <strain evidence="6 7">JCM 14718</strain>
    </source>
</reference>
<feature type="domain" description="HTH tetR-type" evidence="5">
    <location>
        <begin position="3"/>
        <end position="63"/>
    </location>
</feature>
<evidence type="ECO:0000256" key="1">
    <source>
        <dbReference type="ARBA" id="ARBA00023015"/>
    </source>
</evidence>
<evidence type="ECO:0000256" key="3">
    <source>
        <dbReference type="ARBA" id="ARBA00023163"/>
    </source>
</evidence>
<dbReference type="InterPro" id="IPR050109">
    <property type="entry name" value="HTH-type_TetR-like_transc_reg"/>
</dbReference>
<proteinExistence type="predicted"/>
<dbReference type="InterPro" id="IPR001647">
    <property type="entry name" value="HTH_TetR"/>
</dbReference>
<keyword evidence="1" id="KW-0805">Transcription regulation</keyword>
<dbReference type="SUPFAM" id="SSF48498">
    <property type="entry name" value="Tetracyclin repressor-like, C-terminal domain"/>
    <property type="match status" value="1"/>
</dbReference>
<gene>
    <name evidence="6" type="ORF">GCM10009765_53090</name>
</gene>
<organism evidence="6 7">
    <name type="scientific">Fodinicola feengrottensis</name>
    <dbReference type="NCBI Taxonomy" id="435914"/>
    <lineage>
        <taxon>Bacteria</taxon>
        <taxon>Bacillati</taxon>
        <taxon>Actinomycetota</taxon>
        <taxon>Actinomycetes</taxon>
        <taxon>Mycobacteriales</taxon>
        <taxon>Fodinicola</taxon>
    </lineage>
</organism>
<keyword evidence="3" id="KW-0804">Transcription</keyword>
<evidence type="ECO:0000256" key="2">
    <source>
        <dbReference type="ARBA" id="ARBA00023125"/>
    </source>
</evidence>
<dbReference type="Pfam" id="PF00440">
    <property type="entry name" value="TetR_N"/>
    <property type="match status" value="1"/>
</dbReference>
<dbReference type="SUPFAM" id="SSF46689">
    <property type="entry name" value="Homeodomain-like"/>
    <property type="match status" value="1"/>
</dbReference>
<protein>
    <submittedName>
        <fullName evidence="6">TetR/AcrR family transcriptional regulator</fullName>
    </submittedName>
</protein>
<dbReference type="Pfam" id="PF13305">
    <property type="entry name" value="TetR_C_33"/>
    <property type="match status" value="1"/>
</dbReference>
<feature type="DNA-binding region" description="H-T-H motif" evidence="4">
    <location>
        <begin position="26"/>
        <end position="45"/>
    </location>
</feature>
<dbReference type="RefSeq" id="WP_163569264.1">
    <property type="nucleotide sequence ID" value="NZ_BAAANY010000020.1"/>
</dbReference>
<keyword evidence="7" id="KW-1185">Reference proteome</keyword>
<dbReference type="PANTHER" id="PTHR30055:SF234">
    <property type="entry name" value="HTH-TYPE TRANSCRIPTIONAL REGULATOR BETI"/>
    <property type="match status" value="1"/>
</dbReference>
<dbReference type="InterPro" id="IPR025996">
    <property type="entry name" value="MT1864/Rv1816-like_C"/>
</dbReference>
<keyword evidence="2 4" id="KW-0238">DNA-binding</keyword>
<dbReference type="InterPro" id="IPR009057">
    <property type="entry name" value="Homeodomain-like_sf"/>
</dbReference>